<dbReference type="OrthoDB" id="2691835at2"/>
<name>A0A2T4ZBS2_9BACL</name>
<keyword evidence="2" id="KW-1185">Reference proteome</keyword>
<dbReference type="AlphaFoldDB" id="A0A2T4ZBS2"/>
<organism evidence="1 2">
    <name type="scientific">Desmospora activa DSM 45169</name>
    <dbReference type="NCBI Taxonomy" id="1121389"/>
    <lineage>
        <taxon>Bacteria</taxon>
        <taxon>Bacillati</taxon>
        <taxon>Bacillota</taxon>
        <taxon>Bacilli</taxon>
        <taxon>Bacillales</taxon>
        <taxon>Thermoactinomycetaceae</taxon>
        <taxon>Desmospora</taxon>
    </lineage>
</organism>
<dbReference type="Pfam" id="PF14038">
    <property type="entry name" value="YqzE"/>
    <property type="match status" value="1"/>
</dbReference>
<proteinExistence type="predicted"/>
<protein>
    <submittedName>
        <fullName evidence="1">YqzE-like protein</fullName>
    </submittedName>
</protein>
<dbReference type="EMBL" id="PZZP01000001">
    <property type="protein sequence ID" value="PTM59327.1"/>
    <property type="molecule type" value="Genomic_DNA"/>
</dbReference>
<comment type="caution">
    <text evidence="1">The sequence shown here is derived from an EMBL/GenBank/DDBJ whole genome shotgun (WGS) entry which is preliminary data.</text>
</comment>
<gene>
    <name evidence="1" type="ORF">C8J48_1939</name>
</gene>
<accession>A0A2T4ZBS2</accession>
<dbReference type="InterPro" id="IPR025622">
    <property type="entry name" value="YqzE"/>
</dbReference>
<sequence>MSSQDYIKFLVQEMVRYMDTPKQERKETRRQRKEQRPSWATHWFGMVPHSVKMFTDKQRHRFLRNGGSK</sequence>
<dbReference type="Proteomes" id="UP000241639">
    <property type="component" value="Unassembled WGS sequence"/>
</dbReference>
<reference evidence="1 2" key="1">
    <citation type="submission" date="2018-04" db="EMBL/GenBank/DDBJ databases">
        <title>Genomic Encyclopedia of Archaeal and Bacterial Type Strains, Phase II (KMG-II): from individual species to whole genera.</title>
        <authorList>
            <person name="Goeker M."/>
        </authorList>
    </citation>
    <scope>NUCLEOTIDE SEQUENCE [LARGE SCALE GENOMIC DNA]</scope>
    <source>
        <strain evidence="1 2">DSM 45169</strain>
    </source>
</reference>
<dbReference type="RefSeq" id="WP_107726228.1">
    <property type="nucleotide sequence ID" value="NZ_PZZP01000001.1"/>
</dbReference>
<evidence type="ECO:0000313" key="1">
    <source>
        <dbReference type="EMBL" id="PTM59327.1"/>
    </source>
</evidence>
<evidence type="ECO:0000313" key="2">
    <source>
        <dbReference type="Proteomes" id="UP000241639"/>
    </source>
</evidence>